<evidence type="ECO:0000256" key="1">
    <source>
        <dbReference type="ARBA" id="ARBA00004141"/>
    </source>
</evidence>
<dbReference type="eggNOG" id="COG3307">
    <property type="taxonomic scope" value="Bacteria"/>
</dbReference>
<feature type="transmembrane region" description="Helical" evidence="5">
    <location>
        <begin position="85"/>
        <end position="106"/>
    </location>
</feature>
<dbReference type="KEGG" id="gma:AciX8_1493"/>
<evidence type="ECO:0000259" key="6">
    <source>
        <dbReference type="Pfam" id="PF04932"/>
    </source>
</evidence>
<accession>G8P0Y8</accession>
<evidence type="ECO:0000313" key="7">
    <source>
        <dbReference type="EMBL" id="AEU35835.1"/>
    </source>
</evidence>
<dbReference type="GO" id="GO:0016020">
    <property type="term" value="C:membrane"/>
    <property type="evidence" value="ECO:0007669"/>
    <property type="project" value="UniProtKB-SubCell"/>
</dbReference>
<feature type="transmembrane region" description="Helical" evidence="5">
    <location>
        <begin position="165"/>
        <end position="183"/>
    </location>
</feature>
<dbReference type="OrthoDB" id="5469233at2"/>
<sequence precursor="true">MGQIFDFVLAAGICAVLGFGPLAFGAVQPWSMCILEAAVACLVVIWAAREVANGGFHILFNPLYIPMALFAGVVLVQLFLHQTAYWYATWSKGLLYACYGGLIFLVSQVFQRRKQRSAFGFFCAGYGFLLSLFAIVQQFTFNGKIYWVVATHHGGWIYGPYVNHAYYAGLMEMLVPFPLMLAIDKRGEKASRAFFLFAAVVMGSTIFLSQSLGGMIAFAVELAVLSLILFRNRRFAYREILLLAVLCVALIAWLAWLRPAGLVERIARLLNPISDAGATGRVAIIKDSFRMLRQRPFLGWGLGTFSTVYPSFRSFYSNLWVNEAHNDFVQTLVETGIVGFAFSSAFLAVLFRDGIDKLNHWRSDTQSSVGLAAFLGCIGILVHGLVDFNLQIPANAAFFFALSALVTTRRDKSEEHQEFGKVRG</sequence>
<dbReference type="Proteomes" id="UP000007113">
    <property type="component" value="Chromosome"/>
</dbReference>
<keyword evidence="2 5" id="KW-0812">Transmembrane</keyword>
<feature type="transmembrane region" description="Helical" evidence="5">
    <location>
        <begin position="7"/>
        <end position="23"/>
    </location>
</feature>
<feature type="transmembrane region" description="Helical" evidence="5">
    <location>
        <begin position="336"/>
        <end position="355"/>
    </location>
</feature>
<dbReference type="InterPro" id="IPR051533">
    <property type="entry name" value="WaaL-like"/>
</dbReference>
<feature type="transmembrane region" description="Helical" evidence="5">
    <location>
        <begin position="118"/>
        <end position="139"/>
    </location>
</feature>
<protein>
    <submittedName>
        <fullName evidence="7">O-antigen polymerase</fullName>
    </submittedName>
</protein>
<feature type="transmembrane region" description="Helical" evidence="5">
    <location>
        <begin position="195"/>
        <end position="220"/>
    </location>
</feature>
<feature type="transmembrane region" description="Helical" evidence="5">
    <location>
        <begin position="392"/>
        <end position="408"/>
    </location>
</feature>
<evidence type="ECO:0000256" key="3">
    <source>
        <dbReference type="ARBA" id="ARBA00022989"/>
    </source>
</evidence>
<feature type="transmembrane region" description="Helical" evidence="5">
    <location>
        <begin position="367"/>
        <end position="386"/>
    </location>
</feature>
<evidence type="ECO:0000256" key="2">
    <source>
        <dbReference type="ARBA" id="ARBA00022692"/>
    </source>
</evidence>
<feature type="transmembrane region" description="Helical" evidence="5">
    <location>
        <begin position="29"/>
        <end position="47"/>
    </location>
</feature>
<dbReference type="PANTHER" id="PTHR37422:SF23">
    <property type="entry name" value="TEICHURONIC ACID BIOSYNTHESIS PROTEIN TUAE"/>
    <property type="match status" value="1"/>
</dbReference>
<feature type="transmembrane region" description="Helical" evidence="5">
    <location>
        <begin position="297"/>
        <end position="316"/>
    </location>
</feature>
<dbReference type="Pfam" id="PF04932">
    <property type="entry name" value="Wzy_C"/>
    <property type="match status" value="1"/>
</dbReference>
<comment type="subcellular location">
    <subcellularLocation>
        <location evidence="1">Membrane</location>
        <topology evidence="1">Multi-pass membrane protein</topology>
    </subcellularLocation>
</comment>
<name>G8P0Y8_GRAMM</name>
<reference evidence="7 8" key="1">
    <citation type="submission" date="2011-11" db="EMBL/GenBank/DDBJ databases">
        <title>Complete sequence of Granulicella mallensis MP5ACTX8.</title>
        <authorList>
            <consortium name="US DOE Joint Genome Institute"/>
            <person name="Lucas S."/>
            <person name="Copeland A."/>
            <person name="Lapidus A."/>
            <person name="Cheng J.-F."/>
            <person name="Goodwin L."/>
            <person name="Pitluck S."/>
            <person name="Peters L."/>
            <person name="Lu M."/>
            <person name="Detter J.C."/>
            <person name="Han C."/>
            <person name="Tapia R."/>
            <person name="Land M."/>
            <person name="Hauser L."/>
            <person name="Kyrpides N."/>
            <person name="Ivanova N."/>
            <person name="Mikhailova N."/>
            <person name="Pagani I."/>
            <person name="Rawat S."/>
            <person name="Mannisto M."/>
            <person name="Haggblom M."/>
            <person name="Woyke T."/>
        </authorList>
    </citation>
    <scope>NUCLEOTIDE SEQUENCE [LARGE SCALE GENOMIC DNA]</scope>
    <source>
        <strain evidence="8">ATCC BAA-1857 / DSM 23137 / MP5ACTX8</strain>
    </source>
</reference>
<proteinExistence type="predicted"/>
<dbReference type="AlphaFoldDB" id="G8P0Y8"/>
<dbReference type="EMBL" id="CP003130">
    <property type="protein sequence ID" value="AEU35835.1"/>
    <property type="molecule type" value="Genomic_DNA"/>
</dbReference>
<feature type="transmembrane region" description="Helical" evidence="5">
    <location>
        <begin position="59"/>
        <end position="79"/>
    </location>
</feature>
<dbReference type="InterPro" id="IPR007016">
    <property type="entry name" value="O-antigen_ligase-rel_domated"/>
</dbReference>
<gene>
    <name evidence="7" type="ordered locus">AciX8_1493</name>
</gene>
<evidence type="ECO:0000256" key="4">
    <source>
        <dbReference type="ARBA" id="ARBA00023136"/>
    </source>
</evidence>
<keyword evidence="3 5" id="KW-1133">Transmembrane helix</keyword>
<feature type="transmembrane region" description="Helical" evidence="5">
    <location>
        <begin position="240"/>
        <end position="257"/>
    </location>
</feature>
<dbReference type="HOGENOM" id="CLU_035700_1_0_0"/>
<evidence type="ECO:0000313" key="8">
    <source>
        <dbReference type="Proteomes" id="UP000007113"/>
    </source>
</evidence>
<keyword evidence="4 5" id="KW-0472">Membrane</keyword>
<dbReference type="STRING" id="682795.AciX8_1493"/>
<feature type="domain" description="O-antigen ligase-related" evidence="6">
    <location>
        <begin position="197"/>
        <end position="342"/>
    </location>
</feature>
<dbReference type="PANTHER" id="PTHR37422">
    <property type="entry name" value="TEICHURONIC ACID BIOSYNTHESIS PROTEIN TUAE"/>
    <property type="match status" value="1"/>
</dbReference>
<organism evidence="7 8">
    <name type="scientific">Granulicella mallensis (strain ATCC BAA-1857 / DSM 23137 / MP5ACTX8)</name>
    <dbReference type="NCBI Taxonomy" id="682795"/>
    <lineage>
        <taxon>Bacteria</taxon>
        <taxon>Pseudomonadati</taxon>
        <taxon>Acidobacteriota</taxon>
        <taxon>Terriglobia</taxon>
        <taxon>Terriglobales</taxon>
        <taxon>Acidobacteriaceae</taxon>
        <taxon>Granulicella</taxon>
    </lineage>
</organism>
<evidence type="ECO:0000256" key="5">
    <source>
        <dbReference type="SAM" id="Phobius"/>
    </source>
</evidence>
<keyword evidence="8" id="KW-1185">Reference proteome</keyword>